<dbReference type="InterPro" id="IPR042092">
    <property type="entry name" value="PsdUridine_s_RsuA/RluB/E/F_cat"/>
</dbReference>
<dbReference type="EMBL" id="FPKW01000001">
    <property type="protein sequence ID" value="SFZ90190.1"/>
    <property type="molecule type" value="Genomic_DNA"/>
</dbReference>
<protein>
    <recommendedName>
        <fullName evidence="4">Pseudouridine synthase</fullName>
        <ecNumber evidence="4">5.4.99.-</ecNumber>
    </recommendedName>
</protein>
<dbReference type="Gene3D" id="3.10.290.10">
    <property type="entry name" value="RNA-binding S4 domain"/>
    <property type="match status" value="1"/>
</dbReference>
<dbReference type="Gene3D" id="3.30.70.580">
    <property type="entry name" value="Pseudouridine synthase I, catalytic domain, N-terminal subdomain"/>
    <property type="match status" value="1"/>
</dbReference>
<dbReference type="STRING" id="1612149.SAMN05216324_101250"/>
<dbReference type="FunFam" id="3.10.290.10:FF:000003">
    <property type="entry name" value="Pseudouridine synthase"/>
    <property type="match status" value="1"/>
</dbReference>
<dbReference type="GO" id="GO:0000455">
    <property type="term" value="P:enzyme-directed rRNA pseudouridine synthesis"/>
    <property type="evidence" value="ECO:0007669"/>
    <property type="project" value="UniProtKB-ARBA"/>
</dbReference>
<feature type="compositionally biased region" description="Polar residues" evidence="5">
    <location>
        <begin position="17"/>
        <end position="31"/>
    </location>
</feature>
<dbReference type="InterPro" id="IPR000748">
    <property type="entry name" value="PsdUridine_synth_RsuA/RluB/E/F"/>
</dbReference>
<sequence length="421" mass="47937">MSRDNNNSGKPKRPRVSTRNSGSSRAPKSGNSSESKPFKKPFSKSSDKSFGQKDRDENGNSRFEKKPFSRSDRDTDSRPFNKPDSRRGDTNFESRGDEDRSSKPGREPYITSQNEGRERKTFGGKPVSKRGGPRDPDTKDNKRGKYERGSLKYGKRPSTGSDRDEDRAKSFVQKRRLNKIEKDIHKDTIRLNKYIANSGICSRREADELIVQGLVEVNGKVVTEMGYQVEKTDKVVFDGQNITPEKPVYVLLNKPKGYISTTKDDKARKTVMDLVANASPYRVFPVGRLDRSTTGVILLTNDGHMTKKLTHPSFDAKKIYHVTLDKKLTNEDMKLIVEGIRLDEGIATVDQISFIEGKPKNEIGIEIHIGWNRVIRRIFQRLGYEVEALDRVTFAGLTKKNIKRGHWRILTEQEVNNLKML</sequence>
<feature type="region of interest" description="Disordered" evidence="5">
    <location>
        <begin position="1"/>
        <end position="170"/>
    </location>
</feature>
<dbReference type="AlphaFoldDB" id="A0A1K2ID57"/>
<name>A0A1K2ID57_9FLAO</name>
<dbReference type="InterPro" id="IPR050343">
    <property type="entry name" value="RsuA_PseudoU_synthase"/>
</dbReference>
<keyword evidence="2 4" id="KW-0413">Isomerase</keyword>
<evidence type="ECO:0000256" key="3">
    <source>
        <dbReference type="PROSITE-ProRule" id="PRU00182"/>
    </source>
</evidence>
<dbReference type="GO" id="GO:0120159">
    <property type="term" value="F:rRNA pseudouridine synthase activity"/>
    <property type="evidence" value="ECO:0007669"/>
    <property type="project" value="UniProtKB-ARBA"/>
</dbReference>
<dbReference type="Proteomes" id="UP000182034">
    <property type="component" value="Unassembled WGS sequence"/>
</dbReference>
<dbReference type="GO" id="GO:0003723">
    <property type="term" value="F:RNA binding"/>
    <property type="evidence" value="ECO:0007669"/>
    <property type="project" value="UniProtKB-KW"/>
</dbReference>
<feature type="compositionally biased region" description="Basic and acidic residues" evidence="5">
    <location>
        <begin position="45"/>
        <end position="106"/>
    </location>
</feature>
<dbReference type="Gene3D" id="3.30.70.1560">
    <property type="entry name" value="Alpha-L RNA-binding motif"/>
    <property type="match status" value="1"/>
</dbReference>
<dbReference type="SUPFAM" id="SSF55174">
    <property type="entry name" value="Alpha-L RNA-binding motif"/>
    <property type="match status" value="1"/>
</dbReference>
<evidence type="ECO:0000256" key="4">
    <source>
        <dbReference type="RuleBase" id="RU003887"/>
    </source>
</evidence>
<gene>
    <name evidence="7" type="ORF">SAMN05216324_101250</name>
</gene>
<dbReference type="InterPro" id="IPR018496">
    <property type="entry name" value="PsdUridine_synth_RsuA/RluB_CS"/>
</dbReference>
<dbReference type="SUPFAM" id="SSF55120">
    <property type="entry name" value="Pseudouridine synthase"/>
    <property type="match status" value="1"/>
</dbReference>
<accession>A0A1K2ID57</accession>
<proteinExistence type="inferred from homology"/>
<organism evidence="7 8">
    <name type="scientific">Chryseobacterium limigenitum</name>
    <dbReference type="NCBI Taxonomy" id="1612149"/>
    <lineage>
        <taxon>Bacteria</taxon>
        <taxon>Pseudomonadati</taxon>
        <taxon>Bacteroidota</taxon>
        <taxon>Flavobacteriia</taxon>
        <taxon>Flavobacteriales</taxon>
        <taxon>Weeksellaceae</taxon>
        <taxon>Chryseobacterium group</taxon>
        <taxon>Chryseobacterium</taxon>
    </lineage>
</organism>
<evidence type="ECO:0000313" key="8">
    <source>
        <dbReference type="Proteomes" id="UP000182034"/>
    </source>
</evidence>
<dbReference type="Pfam" id="PF01479">
    <property type="entry name" value="S4"/>
    <property type="match status" value="1"/>
</dbReference>
<dbReference type="SMART" id="SM00363">
    <property type="entry name" value="S4"/>
    <property type="match status" value="1"/>
</dbReference>
<dbReference type="Pfam" id="PF00849">
    <property type="entry name" value="PseudoU_synth_2"/>
    <property type="match status" value="1"/>
</dbReference>
<dbReference type="CDD" id="cd00165">
    <property type="entry name" value="S4"/>
    <property type="match status" value="1"/>
</dbReference>
<evidence type="ECO:0000256" key="1">
    <source>
        <dbReference type="ARBA" id="ARBA00008348"/>
    </source>
</evidence>
<dbReference type="InterPro" id="IPR002942">
    <property type="entry name" value="S4_RNA-bd"/>
</dbReference>
<evidence type="ECO:0000259" key="6">
    <source>
        <dbReference type="SMART" id="SM00363"/>
    </source>
</evidence>
<keyword evidence="3" id="KW-0694">RNA-binding</keyword>
<feature type="compositionally biased region" description="Basic and acidic residues" evidence="5">
    <location>
        <begin position="132"/>
        <end position="150"/>
    </location>
</feature>
<evidence type="ECO:0000256" key="5">
    <source>
        <dbReference type="SAM" id="MobiDB-lite"/>
    </source>
</evidence>
<comment type="similarity">
    <text evidence="1 4">Belongs to the pseudouridine synthase RsuA family.</text>
</comment>
<dbReference type="PANTHER" id="PTHR47683:SF2">
    <property type="entry name" value="RNA-BINDING S4 DOMAIN-CONTAINING PROTEIN"/>
    <property type="match status" value="1"/>
</dbReference>
<dbReference type="InterPro" id="IPR020094">
    <property type="entry name" value="TruA/RsuA/RluB/E/F_N"/>
</dbReference>
<dbReference type="PROSITE" id="PS01149">
    <property type="entry name" value="PSI_RSU"/>
    <property type="match status" value="1"/>
</dbReference>
<evidence type="ECO:0000256" key="2">
    <source>
        <dbReference type="ARBA" id="ARBA00023235"/>
    </source>
</evidence>
<dbReference type="InterPro" id="IPR006145">
    <property type="entry name" value="PsdUridine_synth_RsuA/RluA"/>
</dbReference>
<feature type="domain" description="RNA-binding S4" evidence="6">
    <location>
        <begin position="189"/>
        <end position="256"/>
    </location>
</feature>
<dbReference type="NCBIfam" id="TIGR00093">
    <property type="entry name" value="pseudouridine synthase"/>
    <property type="match status" value="1"/>
</dbReference>
<dbReference type="InterPro" id="IPR020103">
    <property type="entry name" value="PsdUridine_synth_cat_dom_sf"/>
</dbReference>
<dbReference type="EC" id="5.4.99.-" evidence="4"/>
<dbReference type="PANTHER" id="PTHR47683">
    <property type="entry name" value="PSEUDOURIDINE SYNTHASE FAMILY PROTEIN-RELATED"/>
    <property type="match status" value="1"/>
</dbReference>
<reference evidence="8" key="1">
    <citation type="submission" date="2016-10" db="EMBL/GenBank/DDBJ databases">
        <authorList>
            <person name="Varghese N."/>
            <person name="Submissions S."/>
        </authorList>
    </citation>
    <scope>NUCLEOTIDE SEQUENCE [LARGE SCALE GENOMIC DNA]</scope>
    <source>
        <strain evidence="8">SUR2</strain>
    </source>
</reference>
<dbReference type="InterPro" id="IPR036986">
    <property type="entry name" value="S4_RNA-bd_sf"/>
</dbReference>
<evidence type="ECO:0000313" key="7">
    <source>
        <dbReference type="EMBL" id="SFZ90190.1"/>
    </source>
</evidence>
<dbReference type="PROSITE" id="PS50889">
    <property type="entry name" value="S4"/>
    <property type="match status" value="1"/>
</dbReference>
<dbReference type="CDD" id="cd02870">
    <property type="entry name" value="PseudoU_synth_RsuA_like"/>
    <property type="match status" value="1"/>
</dbReference>
<keyword evidence="8" id="KW-1185">Reference proteome</keyword>